<evidence type="ECO:0000256" key="4">
    <source>
        <dbReference type="PROSITE-ProRule" id="PRU00221"/>
    </source>
</evidence>
<organism evidence="5">
    <name type="scientific">Babesia bovis</name>
    <dbReference type="NCBI Taxonomy" id="5865"/>
    <lineage>
        <taxon>Eukaryota</taxon>
        <taxon>Sar</taxon>
        <taxon>Alveolata</taxon>
        <taxon>Apicomplexa</taxon>
        <taxon>Aconoidasida</taxon>
        <taxon>Piroplasmida</taxon>
        <taxon>Babesiidae</taxon>
        <taxon>Babesia</taxon>
    </lineage>
</organism>
<accession>S6B7P4</accession>
<feature type="repeat" description="WD" evidence="4">
    <location>
        <begin position="9"/>
        <end position="50"/>
    </location>
</feature>
<evidence type="ECO:0000313" key="5">
    <source>
        <dbReference type="EMBL" id="BAN65086.1"/>
    </source>
</evidence>
<dbReference type="PANTHER" id="PTHR19920">
    <property type="entry name" value="WD40 PROTEIN CIAO1"/>
    <property type="match status" value="1"/>
</dbReference>
<dbReference type="InterPro" id="IPR036322">
    <property type="entry name" value="WD40_repeat_dom_sf"/>
</dbReference>
<dbReference type="SMART" id="SM00320">
    <property type="entry name" value="WD40"/>
    <property type="match status" value="6"/>
</dbReference>
<dbReference type="InterPro" id="IPR015943">
    <property type="entry name" value="WD40/YVTN_repeat-like_dom_sf"/>
</dbReference>
<dbReference type="Gene3D" id="2.130.10.10">
    <property type="entry name" value="YVTN repeat-like/Quinoprotein amine dehydrogenase"/>
    <property type="match status" value="2"/>
</dbReference>
<dbReference type="PROSITE" id="PS50082">
    <property type="entry name" value="WD_REPEATS_2"/>
    <property type="match status" value="3"/>
</dbReference>
<protein>
    <recommendedName>
        <fullName evidence="3">Probable cytosolic iron-sulfur protein assembly protein CIAO1 homolog</fullName>
    </recommendedName>
</protein>
<comment type="function">
    <text evidence="3">Essential component of the cytosolic iron-sulfur (Fe/S) protein assembly machinery. Required for the maturation of extramitochondrial Fe/S proteins.</text>
</comment>
<evidence type="ECO:0000256" key="2">
    <source>
        <dbReference type="ARBA" id="ARBA00022737"/>
    </source>
</evidence>
<dbReference type="GO" id="GO:0016226">
    <property type="term" value="P:iron-sulfur cluster assembly"/>
    <property type="evidence" value="ECO:0007669"/>
    <property type="project" value="UniProtKB-UniRule"/>
</dbReference>
<evidence type="ECO:0000256" key="1">
    <source>
        <dbReference type="ARBA" id="ARBA00022574"/>
    </source>
</evidence>
<dbReference type="Pfam" id="PF00400">
    <property type="entry name" value="WD40"/>
    <property type="match status" value="5"/>
</dbReference>
<name>S6B7P4_BABBO</name>
<dbReference type="PROSITE" id="PS50294">
    <property type="entry name" value="WD_REPEATS_REGION"/>
    <property type="match status" value="2"/>
</dbReference>
<dbReference type="InterPro" id="IPR028608">
    <property type="entry name" value="CIAO1/Cia1"/>
</dbReference>
<reference evidence="5" key="1">
    <citation type="journal article" date="2014" name="BMC Genomics">
        <title>The Babesia bovis gene and promoter model: an update from full-length EST analysis.</title>
        <authorList>
            <person name="Yamagishi J."/>
            <person name="Wakaguri H."/>
            <person name="Yokoyama N."/>
            <person name="Yamashita R."/>
            <person name="Suzuki Y."/>
            <person name="Xuan X."/>
            <person name="Igarashi I."/>
        </authorList>
    </citation>
    <scope>NUCLEOTIDE SEQUENCE</scope>
    <source>
        <strain evidence="5">Texas</strain>
    </source>
</reference>
<keyword evidence="1 4" id="KW-0853">WD repeat</keyword>
<gene>
    <name evidence="5" type="primary">BBOV_III001050</name>
</gene>
<evidence type="ECO:0000256" key="3">
    <source>
        <dbReference type="HAMAP-Rule" id="MF_03037"/>
    </source>
</evidence>
<proteinExistence type="evidence at transcript level"/>
<dbReference type="InterPro" id="IPR001680">
    <property type="entry name" value="WD40_rpt"/>
</dbReference>
<dbReference type="HAMAP" id="MF_03037">
    <property type="entry name" value="ciao1"/>
    <property type="match status" value="1"/>
</dbReference>
<keyword evidence="2" id="KW-0677">Repeat</keyword>
<feature type="repeat" description="WD" evidence="4">
    <location>
        <begin position="200"/>
        <end position="233"/>
    </location>
</feature>
<dbReference type="PANTHER" id="PTHR19920:SF0">
    <property type="entry name" value="CYTOSOLIC IRON-SULFUR PROTEIN ASSEMBLY PROTEIN CIAO1-RELATED"/>
    <property type="match status" value="1"/>
</dbReference>
<dbReference type="GO" id="GO:0097361">
    <property type="term" value="C:cytosolic [4Fe-4S] assembly targeting complex"/>
    <property type="evidence" value="ECO:0007669"/>
    <property type="project" value="InterPro"/>
</dbReference>
<feature type="repeat" description="WD" evidence="4">
    <location>
        <begin position="83"/>
        <end position="108"/>
    </location>
</feature>
<comment type="similarity">
    <text evidence="3">Belongs to the WD repeat CIA1 family.</text>
</comment>
<sequence length="421" mass="46608">MDVHHLSCVKGHSERIWSVCWSPVDDIFATCSSDCSVKIWRITRSSNSHVKKGHLCSSYDPGCCSEYNIELEASIDNYFKKTVRSVRFSNDGAYLICASFDGTATIWSRVPQKSGGSDVINSCSSNIAYLWSCVCVLEGHENEVKCASFDCTGTYVATCGRDKTIWIHQRSSSTPGDTSDIVRSLSGTEGSIDFYCAAILTSHSQDVKCVSWSPTALLLVSGSYDNSIRLWGLVGQDWSCIQTINIHASTVWSISFDVDGTRFAAVSADRSLSLFKSSKAAAYLEQLNATQRQVSCPSAIMKLSPLDTRLSHELSLRSQAMSSYQLSNPLIADDWQPFQVIESYSSRALYSVNFCKFVITGGGDNTVRIMYPGSNASSQRIEFRAHNSDVNGVCGKPMTLAIYFSPWRRRVHKVGSWSHRY</sequence>
<dbReference type="AlphaFoldDB" id="S6B7P4"/>
<dbReference type="SUPFAM" id="SSF50978">
    <property type="entry name" value="WD40 repeat-like"/>
    <property type="match status" value="1"/>
</dbReference>
<dbReference type="EMBL" id="AK441292">
    <property type="protein sequence ID" value="BAN65086.1"/>
    <property type="molecule type" value="mRNA"/>
</dbReference>
<dbReference type="VEuPathDB" id="PiroplasmaDB:BBOV_III001050"/>